<gene>
    <name evidence="4" type="ORF">GCM10008015_16870</name>
</gene>
<organism evidence="4 5">
    <name type="scientific">Flavobacterium palustre</name>
    <dbReference type="NCBI Taxonomy" id="1476463"/>
    <lineage>
        <taxon>Bacteria</taxon>
        <taxon>Pseudomonadati</taxon>
        <taxon>Bacteroidota</taxon>
        <taxon>Flavobacteriia</taxon>
        <taxon>Flavobacteriales</taxon>
        <taxon>Flavobacteriaceae</taxon>
        <taxon>Flavobacterium</taxon>
    </lineage>
</organism>
<accession>A0ABQ1HIK1</accession>
<dbReference type="EMBL" id="BMGA01000003">
    <property type="protein sequence ID" value="GGA76883.1"/>
    <property type="molecule type" value="Genomic_DNA"/>
</dbReference>
<dbReference type="RefSeq" id="WP_188493861.1">
    <property type="nucleotide sequence ID" value="NZ_BMGA01000003.1"/>
</dbReference>
<evidence type="ECO:0000256" key="2">
    <source>
        <dbReference type="SAM" id="MobiDB-lite"/>
    </source>
</evidence>
<reference evidence="5" key="1">
    <citation type="journal article" date="2019" name="Int. J. Syst. Evol. Microbiol.">
        <title>The Global Catalogue of Microorganisms (GCM) 10K type strain sequencing project: providing services to taxonomists for standard genome sequencing and annotation.</title>
        <authorList>
            <consortium name="The Broad Institute Genomics Platform"/>
            <consortium name="The Broad Institute Genome Sequencing Center for Infectious Disease"/>
            <person name="Wu L."/>
            <person name="Ma J."/>
        </authorList>
    </citation>
    <scope>NUCLEOTIDE SEQUENCE [LARGE SCALE GENOMIC DNA]</scope>
    <source>
        <strain evidence="5">CGMCC 1.12811</strain>
    </source>
</reference>
<feature type="coiled-coil region" evidence="1">
    <location>
        <begin position="175"/>
        <end position="202"/>
    </location>
</feature>
<dbReference type="Pfam" id="PF13271">
    <property type="entry name" value="DUF4062"/>
    <property type="match status" value="1"/>
</dbReference>
<sequence>MKIKYQIFVSSTFEDLVEERELVIKAILEMGHIPVGMEMFSAGDEEQWKLIQRQIDDCDYYVVICAHRYGSQDGDLSYTEKEYDYAFSKGIPTLGFVIGDKAEWPVNKSDTDTQKKTSLDLFKNKIKKKLISYWQNKEDLYGKVSIALMKQFTTNPGVGWIKSNELAGPEVLIELTRLSKENSNFREEIKQLKFKIEAEETSKYDKLIASLRNHEINLSFYYKNGSDWEDSEKLSLYRIFKLLAPECMSELSSVDTAMYLSYFKTQKERELRATFPVPRNTIKQIFADFVVLNLVKPSLKKHSVKDENEYWTLTEEGIMVYKEIRRQIIDNPKSETETNSDGNDKKEITNEKTSKK</sequence>
<evidence type="ECO:0000256" key="1">
    <source>
        <dbReference type="SAM" id="Coils"/>
    </source>
</evidence>
<comment type="caution">
    <text evidence="4">The sequence shown here is derived from an EMBL/GenBank/DDBJ whole genome shotgun (WGS) entry which is preliminary data.</text>
</comment>
<dbReference type="Proteomes" id="UP000658793">
    <property type="component" value="Unassembled WGS sequence"/>
</dbReference>
<name>A0ABQ1HIK1_9FLAO</name>
<feature type="domain" description="DUF4062" evidence="3">
    <location>
        <begin position="6"/>
        <end position="86"/>
    </location>
</feature>
<keyword evidence="1" id="KW-0175">Coiled coil</keyword>
<feature type="region of interest" description="Disordered" evidence="2">
    <location>
        <begin position="330"/>
        <end position="356"/>
    </location>
</feature>
<proteinExistence type="predicted"/>
<evidence type="ECO:0000313" key="4">
    <source>
        <dbReference type="EMBL" id="GGA76883.1"/>
    </source>
</evidence>
<keyword evidence="5" id="KW-1185">Reference proteome</keyword>
<dbReference type="InterPro" id="IPR025139">
    <property type="entry name" value="DUF4062"/>
</dbReference>
<protein>
    <recommendedName>
        <fullName evidence="3">DUF4062 domain-containing protein</fullName>
    </recommendedName>
</protein>
<evidence type="ECO:0000259" key="3">
    <source>
        <dbReference type="Pfam" id="PF13271"/>
    </source>
</evidence>
<evidence type="ECO:0000313" key="5">
    <source>
        <dbReference type="Proteomes" id="UP000658793"/>
    </source>
</evidence>